<gene>
    <name evidence="6" type="ORF">Cvel_28590</name>
</gene>
<dbReference type="InterPro" id="IPR002938">
    <property type="entry name" value="FAD-bd"/>
</dbReference>
<dbReference type="Gene3D" id="3.50.50.60">
    <property type="entry name" value="FAD/NAD(P)-binding domain"/>
    <property type="match status" value="1"/>
</dbReference>
<evidence type="ECO:0000256" key="2">
    <source>
        <dbReference type="ARBA" id="ARBA00022630"/>
    </source>
</evidence>
<feature type="domain" description="FAD-binding" evidence="5">
    <location>
        <begin position="6"/>
        <end position="383"/>
    </location>
</feature>
<feature type="region of interest" description="Disordered" evidence="4">
    <location>
        <begin position="252"/>
        <end position="275"/>
    </location>
</feature>
<dbReference type="PANTHER" id="PTHR43004:SF19">
    <property type="entry name" value="BINDING MONOOXYGENASE, PUTATIVE (JCVI)-RELATED"/>
    <property type="match status" value="1"/>
</dbReference>
<dbReference type="Gene3D" id="3.30.70.2450">
    <property type="match status" value="1"/>
</dbReference>
<evidence type="ECO:0000256" key="1">
    <source>
        <dbReference type="ARBA" id="ARBA00001974"/>
    </source>
</evidence>
<organism evidence="6">
    <name type="scientific">Chromera velia CCMP2878</name>
    <dbReference type="NCBI Taxonomy" id="1169474"/>
    <lineage>
        <taxon>Eukaryota</taxon>
        <taxon>Sar</taxon>
        <taxon>Alveolata</taxon>
        <taxon>Colpodellida</taxon>
        <taxon>Chromeraceae</taxon>
        <taxon>Chromera</taxon>
    </lineage>
</organism>
<dbReference type="PRINTS" id="PR00420">
    <property type="entry name" value="RNGMNOXGNASE"/>
</dbReference>
<dbReference type="AlphaFoldDB" id="A0A0G4HKV6"/>
<dbReference type="VEuPathDB" id="CryptoDB:Cvel_28590"/>
<sequence>MTKEVEVDVLVSGAGPTGLTLTLTLLRCGVPPDRVRIIDKAPTPNDQSRALGICSRVMEFFSHLGVAEEFQQHRNFTPTKAGCLYDRGNLIGELSILPSEEDTTPFDDCAFPPMCILPQFNTEEILSRAVEKAGVKIERGVELKSFKRTEDNDNCPLECTLSNGKTVTTNWLYGSDGAHSAVRKGAQPPVEFHGAAYGMHFLLADIKVNPAAPDCPAMNKVTVVMAPNRPASLFFPLGPDSGRWLAVEKWDTDTSTSTMGGSQDPSHGPQRGAETEASTYDRLLGLLSSINAPLPNLPDEPPIWVSEFKIHHRIASSYRRGRALIGGDAAHIHSPAGGQGMNTGISDAFNAGWRLALIAKGKAKSDLMDEYAEERLKVGEEILSLADSLTKGALGVRGGLSYWFTTKLMGAALALVPLSFRKRGFRVLAQLDRNYSGCSSIGPDDPSLKGKGMAPGWRVPPVGSDFASTLAFGEGGVGGMVLFVLNDQATAEEQTVLMAAAMKRIETLRSSFGDTLAYRLIVSASSSEENVQGKKTEVIVDKDGWASKVFSAPSSEGSIYFVRPDGYVGFRVAGVAAEGGTEKMKQFLGKMVVVS</sequence>
<dbReference type="Pfam" id="PF01494">
    <property type="entry name" value="FAD_binding_3"/>
    <property type="match status" value="1"/>
</dbReference>
<proteinExistence type="predicted"/>
<accession>A0A0G4HKV6</accession>
<dbReference type="GO" id="GO:0016709">
    <property type="term" value="F:oxidoreductase activity, acting on paired donors, with incorporation or reduction of molecular oxygen, NAD(P)H as one donor, and incorporation of one atom of oxygen"/>
    <property type="evidence" value="ECO:0007669"/>
    <property type="project" value="UniProtKB-ARBA"/>
</dbReference>
<dbReference type="PhylomeDB" id="A0A0G4HKV6"/>
<protein>
    <recommendedName>
        <fullName evidence="5">FAD-binding domain-containing protein</fullName>
    </recommendedName>
</protein>
<evidence type="ECO:0000259" key="5">
    <source>
        <dbReference type="Pfam" id="PF01494"/>
    </source>
</evidence>
<dbReference type="PANTHER" id="PTHR43004">
    <property type="entry name" value="TRK SYSTEM POTASSIUM UPTAKE PROTEIN"/>
    <property type="match status" value="1"/>
</dbReference>
<comment type="cofactor">
    <cofactor evidence="1">
        <name>FAD</name>
        <dbReference type="ChEBI" id="CHEBI:57692"/>
    </cofactor>
</comment>
<reference evidence="6" key="1">
    <citation type="submission" date="2014-11" db="EMBL/GenBank/DDBJ databases">
        <authorList>
            <person name="Otto D Thomas"/>
            <person name="Naeem Raeece"/>
        </authorList>
    </citation>
    <scope>NUCLEOTIDE SEQUENCE</scope>
</reference>
<evidence type="ECO:0000256" key="4">
    <source>
        <dbReference type="SAM" id="MobiDB-lite"/>
    </source>
</evidence>
<evidence type="ECO:0000256" key="3">
    <source>
        <dbReference type="ARBA" id="ARBA00022827"/>
    </source>
</evidence>
<dbReference type="InterPro" id="IPR036188">
    <property type="entry name" value="FAD/NAD-bd_sf"/>
</dbReference>
<dbReference type="SUPFAM" id="SSF51905">
    <property type="entry name" value="FAD/NAD(P)-binding domain"/>
    <property type="match status" value="1"/>
</dbReference>
<keyword evidence="2" id="KW-0285">Flavoprotein</keyword>
<dbReference type="InterPro" id="IPR050641">
    <property type="entry name" value="RIFMO-like"/>
</dbReference>
<name>A0A0G4HKV6_9ALVE</name>
<evidence type="ECO:0000313" key="6">
    <source>
        <dbReference type="EMBL" id="CEM44771.1"/>
    </source>
</evidence>
<dbReference type="EMBL" id="CDMZ01003009">
    <property type="protein sequence ID" value="CEM44771.1"/>
    <property type="molecule type" value="Genomic_DNA"/>
</dbReference>
<keyword evidence="3" id="KW-0274">FAD</keyword>
<dbReference type="GO" id="GO:0071949">
    <property type="term" value="F:FAD binding"/>
    <property type="evidence" value="ECO:0007669"/>
    <property type="project" value="InterPro"/>
</dbReference>